<dbReference type="GO" id="GO:0000160">
    <property type="term" value="P:phosphorelay signal transduction system"/>
    <property type="evidence" value="ECO:0007669"/>
    <property type="project" value="InterPro"/>
</dbReference>
<proteinExistence type="predicted"/>
<dbReference type="STRING" id="1035.BN961_03927"/>
<dbReference type="PROSITE" id="PS50110">
    <property type="entry name" value="RESPONSE_REGULATORY"/>
    <property type="match status" value="1"/>
</dbReference>
<dbReference type="SUPFAM" id="SSF52172">
    <property type="entry name" value="CheY-like"/>
    <property type="match status" value="1"/>
</dbReference>
<protein>
    <submittedName>
        <fullName evidence="5">Transcriptional regulatory protein pdtaR</fullName>
    </submittedName>
</protein>
<evidence type="ECO:0000256" key="1">
    <source>
        <dbReference type="ARBA" id="ARBA00022553"/>
    </source>
</evidence>
<organism evidence="5 6">
    <name type="scientific">Afipia felis</name>
    <name type="common">Cat scratch disease bacillus</name>
    <dbReference type="NCBI Taxonomy" id="1035"/>
    <lineage>
        <taxon>Bacteria</taxon>
        <taxon>Pseudomonadati</taxon>
        <taxon>Pseudomonadota</taxon>
        <taxon>Alphaproteobacteria</taxon>
        <taxon>Hyphomicrobiales</taxon>
        <taxon>Nitrobacteraceae</taxon>
        <taxon>Afipia</taxon>
    </lineage>
</organism>
<reference evidence="5 6" key="1">
    <citation type="journal article" date="2014" name="Genome Announc.">
        <title>Genome Sequence of Afipia felis Strain 76713, Isolated in Hospital Water Using an Amoeba Co-Culture Procedure.</title>
        <authorList>
            <person name="Benamar S."/>
            <person name="La Scola B."/>
            <person name="Croce O."/>
        </authorList>
    </citation>
    <scope>NUCLEOTIDE SEQUENCE [LARGE SCALE GENOMIC DNA]</scope>
    <source>
        <strain evidence="5 6">76713</strain>
    </source>
</reference>
<dbReference type="InterPro" id="IPR050595">
    <property type="entry name" value="Bact_response_regulator"/>
</dbReference>
<name>A0A090MVE9_AFIFE</name>
<dbReference type="Proteomes" id="UP000035762">
    <property type="component" value="Unassembled WGS sequence"/>
</dbReference>
<accession>A0A090MVE9</accession>
<comment type="caution">
    <text evidence="5">The sequence shown here is derived from an EMBL/GenBank/DDBJ whole genome shotgun (WGS) entry which is preliminary data.</text>
</comment>
<keyword evidence="6" id="KW-1185">Reference proteome</keyword>
<feature type="region of interest" description="Disordered" evidence="3">
    <location>
        <begin position="126"/>
        <end position="149"/>
    </location>
</feature>
<dbReference type="Pfam" id="PF00072">
    <property type="entry name" value="Response_reg"/>
    <property type="match status" value="1"/>
</dbReference>
<dbReference type="PANTHER" id="PTHR44591:SF24">
    <property type="entry name" value="PROTEIN-GLUTAMATE METHYLESTERASE_PROTEIN-GLUTAMINE GLUTAMINASE 1"/>
    <property type="match status" value="1"/>
</dbReference>
<dbReference type="InterPro" id="IPR001789">
    <property type="entry name" value="Sig_transdc_resp-reg_receiver"/>
</dbReference>
<dbReference type="Gene3D" id="3.40.50.2300">
    <property type="match status" value="1"/>
</dbReference>
<evidence type="ECO:0000256" key="2">
    <source>
        <dbReference type="PROSITE-ProRule" id="PRU00169"/>
    </source>
</evidence>
<dbReference type="EMBL" id="CCAZ020000003">
    <property type="protein sequence ID" value="CEG10487.1"/>
    <property type="molecule type" value="Genomic_DNA"/>
</dbReference>
<dbReference type="PANTHER" id="PTHR44591">
    <property type="entry name" value="STRESS RESPONSE REGULATOR PROTEIN 1"/>
    <property type="match status" value="1"/>
</dbReference>
<keyword evidence="1 2" id="KW-0597">Phosphoprotein</keyword>
<dbReference type="SMART" id="SM00448">
    <property type="entry name" value="REC"/>
    <property type="match status" value="1"/>
</dbReference>
<sequence length="149" mass="16183">MKPLRILVVEDDWLLALDLKTMLERRGHEVVGTAADATEALVAALQTSPDLAFVDVNLRDGPSGASISSAVVRETKTPVVFVTANPEAIPGDFACALGAIEKPWRPEVIDEVLHFIDRYRTDPMTQPPSRMILPPSLRGPSHFSRATAA</sequence>
<evidence type="ECO:0000256" key="3">
    <source>
        <dbReference type="SAM" id="MobiDB-lite"/>
    </source>
</evidence>
<dbReference type="RefSeq" id="WP_006023744.1">
    <property type="nucleotide sequence ID" value="NZ_CCAZ020000003.1"/>
</dbReference>
<dbReference type="InterPro" id="IPR011006">
    <property type="entry name" value="CheY-like_superfamily"/>
</dbReference>
<feature type="modified residue" description="4-aspartylphosphate" evidence="2">
    <location>
        <position position="55"/>
    </location>
</feature>
<evidence type="ECO:0000259" key="4">
    <source>
        <dbReference type="PROSITE" id="PS50110"/>
    </source>
</evidence>
<dbReference type="AlphaFoldDB" id="A0A090MVE9"/>
<gene>
    <name evidence="5" type="primary">pdtaR_3</name>
    <name evidence="5" type="ORF">BN961_03927</name>
</gene>
<evidence type="ECO:0000313" key="5">
    <source>
        <dbReference type="EMBL" id="CEG10487.1"/>
    </source>
</evidence>
<feature type="domain" description="Response regulatory" evidence="4">
    <location>
        <begin position="5"/>
        <end position="117"/>
    </location>
</feature>
<evidence type="ECO:0000313" key="6">
    <source>
        <dbReference type="Proteomes" id="UP000035762"/>
    </source>
</evidence>